<sequence>MSVLAVMLAGPGLIRSVAHARTAAEIVSVRNGLEANPSLTTLSDSFKDVARAVEPSVVHVEIQSRNPGAMLRRGRGSSPLESLPPGLRGLLPEGPRQPMPTPERDRFSDYNNYEPVGNGSGWVYRFPGLEGSDEPAANYIITNAHVVREVGEDERIRITLYDESVVTAEIVGRPDFQTDVAVLRVVGDGGADRLHPAEASTQTTEQGEIVFAFGSPFGAAFSFSMSQGIVSAVGRRVGIIDGGGYENFIQTDAAINPGNSGGPLANVRGEVIGMNTAIATNNRGPGGGAASSGVGFAIPVAMATRVADRIIVDGVVRRGFLGVRIENLSEDMAATFGYDGRGVLVAEALEGGAARAAGVRDGDIITGVDGEEVADSEQLRFAIANRRPGKEVELELFRGGESQTVRVELGSRGGDALASGGGPSSGSERGDDDFSGVSDLSLRYGITGLATLSPADAARIGLAGSGGVMITGVRPGSVAASPRIDLQPGRTVITAVMNEDVATVEDFNRAIASFDADKPIRLTVLRPDPMNPGSFAPSFVLLKLP</sequence>
<dbReference type="Pfam" id="PF13365">
    <property type="entry name" value="Trypsin_2"/>
    <property type="match status" value="1"/>
</dbReference>
<dbReference type="HOGENOM" id="CLU_020120_1_0_0"/>
<evidence type="ECO:0000256" key="1">
    <source>
        <dbReference type="ARBA" id="ARBA00022670"/>
    </source>
</evidence>
<reference evidence="5 6" key="1">
    <citation type="submission" date="2012-02" db="EMBL/GenBank/DDBJ databases">
        <title>Complete genome sequence of Phycisphaera mikurensis NBRC 102666.</title>
        <authorList>
            <person name="Ankai A."/>
            <person name="Hosoyama A."/>
            <person name="Terui Y."/>
            <person name="Sekine M."/>
            <person name="Fukai R."/>
            <person name="Kato Y."/>
            <person name="Nakamura S."/>
            <person name="Yamada-Narita S."/>
            <person name="Kawakoshi A."/>
            <person name="Fukunaga Y."/>
            <person name="Yamazaki S."/>
            <person name="Fujita N."/>
        </authorList>
    </citation>
    <scope>NUCLEOTIDE SEQUENCE [LARGE SCALE GENOMIC DNA]</scope>
    <source>
        <strain evidence="6">NBRC 102666 / KCTC 22515 / FYK2301M01</strain>
    </source>
</reference>
<keyword evidence="6" id="KW-1185">Reference proteome</keyword>
<evidence type="ECO:0000313" key="5">
    <source>
        <dbReference type="EMBL" id="BAM04313.1"/>
    </source>
</evidence>
<dbReference type="PANTHER" id="PTHR43343">
    <property type="entry name" value="PEPTIDASE S12"/>
    <property type="match status" value="1"/>
</dbReference>
<dbReference type="PANTHER" id="PTHR43343:SF3">
    <property type="entry name" value="PROTEASE DO-LIKE 8, CHLOROPLASTIC"/>
    <property type="match status" value="1"/>
</dbReference>
<dbReference type="InterPro" id="IPR036034">
    <property type="entry name" value="PDZ_sf"/>
</dbReference>
<evidence type="ECO:0000256" key="3">
    <source>
        <dbReference type="SAM" id="MobiDB-lite"/>
    </source>
</evidence>
<protein>
    <submittedName>
        <fullName evidence="5">Putative S1 family peptidase</fullName>
        <ecNumber evidence="5">3.4.21.-</ecNumber>
    </submittedName>
</protein>
<proteinExistence type="predicted"/>
<organism evidence="5 6">
    <name type="scientific">Phycisphaera mikurensis (strain NBRC 102666 / KCTC 22515 / FYK2301M01)</name>
    <dbReference type="NCBI Taxonomy" id="1142394"/>
    <lineage>
        <taxon>Bacteria</taxon>
        <taxon>Pseudomonadati</taxon>
        <taxon>Planctomycetota</taxon>
        <taxon>Phycisphaerae</taxon>
        <taxon>Phycisphaerales</taxon>
        <taxon>Phycisphaeraceae</taxon>
        <taxon>Phycisphaera</taxon>
    </lineage>
</organism>
<feature type="region of interest" description="Disordered" evidence="3">
    <location>
        <begin position="411"/>
        <end position="434"/>
    </location>
</feature>
<keyword evidence="2 5" id="KW-0378">Hydrolase</keyword>
<dbReference type="InterPro" id="IPR009003">
    <property type="entry name" value="Peptidase_S1_PA"/>
</dbReference>
<accession>I0IGC5</accession>
<dbReference type="InterPro" id="IPR051201">
    <property type="entry name" value="Chloro_Bact_Ser_Proteases"/>
</dbReference>
<dbReference type="GO" id="GO:0004252">
    <property type="term" value="F:serine-type endopeptidase activity"/>
    <property type="evidence" value="ECO:0007669"/>
    <property type="project" value="InterPro"/>
</dbReference>
<dbReference type="AlphaFoldDB" id="I0IGC5"/>
<dbReference type="Proteomes" id="UP000007881">
    <property type="component" value="Chromosome"/>
</dbReference>
<gene>
    <name evidence="5" type="ordered locus">PSMK_21540</name>
</gene>
<name>I0IGC5_PHYMF</name>
<dbReference type="KEGG" id="phm:PSMK_21540"/>
<evidence type="ECO:0000256" key="2">
    <source>
        <dbReference type="ARBA" id="ARBA00022801"/>
    </source>
</evidence>
<keyword evidence="1" id="KW-0645">Protease</keyword>
<dbReference type="EC" id="3.4.21.-" evidence="5"/>
<dbReference type="Gene3D" id="2.40.10.120">
    <property type="match status" value="1"/>
</dbReference>
<feature type="region of interest" description="Disordered" evidence="3">
    <location>
        <begin position="69"/>
        <end position="111"/>
    </location>
</feature>
<dbReference type="InterPro" id="IPR001940">
    <property type="entry name" value="Peptidase_S1C"/>
</dbReference>
<dbReference type="GO" id="GO:0006508">
    <property type="term" value="P:proteolysis"/>
    <property type="evidence" value="ECO:0007669"/>
    <property type="project" value="UniProtKB-KW"/>
</dbReference>
<feature type="compositionally biased region" description="Low complexity" evidence="3">
    <location>
        <begin position="76"/>
        <end position="94"/>
    </location>
</feature>
<dbReference type="Pfam" id="PF13180">
    <property type="entry name" value="PDZ_2"/>
    <property type="match status" value="1"/>
</dbReference>
<feature type="domain" description="PDZ" evidence="4">
    <location>
        <begin position="318"/>
        <end position="400"/>
    </location>
</feature>
<dbReference type="STRING" id="1142394.PSMK_21540"/>
<dbReference type="PROSITE" id="PS50106">
    <property type="entry name" value="PDZ"/>
    <property type="match status" value="1"/>
</dbReference>
<evidence type="ECO:0000259" key="4">
    <source>
        <dbReference type="PROSITE" id="PS50106"/>
    </source>
</evidence>
<dbReference type="SMART" id="SM00228">
    <property type="entry name" value="PDZ"/>
    <property type="match status" value="2"/>
</dbReference>
<evidence type="ECO:0000313" key="6">
    <source>
        <dbReference type="Proteomes" id="UP000007881"/>
    </source>
</evidence>
<dbReference type="SUPFAM" id="SSF50494">
    <property type="entry name" value="Trypsin-like serine proteases"/>
    <property type="match status" value="1"/>
</dbReference>
<dbReference type="Gene3D" id="2.30.42.10">
    <property type="match status" value="2"/>
</dbReference>
<dbReference type="eggNOG" id="COG0265">
    <property type="taxonomic scope" value="Bacteria"/>
</dbReference>
<dbReference type="SUPFAM" id="SSF50156">
    <property type="entry name" value="PDZ domain-like"/>
    <property type="match status" value="2"/>
</dbReference>
<dbReference type="PRINTS" id="PR00834">
    <property type="entry name" value="PROTEASES2C"/>
</dbReference>
<dbReference type="InterPro" id="IPR001478">
    <property type="entry name" value="PDZ"/>
</dbReference>
<dbReference type="EMBL" id="AP012338">
    <property type="protein sequence ID" value="BAM04313.1"/>
    <property type="molecule type" value="Genomic_DNA"/>
</dbReference>